<keyword evidence="3" id="KW-1185">Reference proteome</keyword>
<keyword evidence="1" id="KW-1133">Transmembrane helix</keyword>
<comment type="caution">
    <text evidence="2">The sequence shown here is derived from an EMBL/GenBank/DDBJ whole genome shotgun (WGS) entry which is preliminary data.</text>
</comment>
<sequence length="278" mass="31484">MFTVFKQIHSLEHQIRNFKEQKKKKNMQRSTTIINLIQLTLLIISASSLALHPPTFCGKIKLQNNKNSILNQILVCKSQTLYFRTSLGLFPISSINYETKTLTISHKYCSSSSLHYVSPKLLSLGFPTPQPNSLLLLNCSNQRKQQPPITASPHLYNCSTVSHCKVGETKSSTCWFIKDAEKLEMGFHPKHLNCSHYARIYKGFDEKVELGTRVSFDLPDKLPNICDECNKPQGNCGVGLKCICHPKRCKDKLINSGASMGPFFPCFVFFTIMMVFLV</sequence>
<keyword evidence="1" id="KW-0472">Membrane</keyword>
<keyword evidence="1" id="KW-0812">Transmembrane</keyword>
<dbReference type="EMBL" id="JBBNAF010000001">
    <property type="protein sequence ID" value="KAK9170471.1"/>
    <property type="molecule type" value="Genomic_DNA"/>
</dbReference>
<organism evidence="2 3">
    <name type="scientific">Stephania yunnanensis</name>
    <dbReference type="NCBI Taxonomy" id="152371"/>
    <lineage>
        <taxon>Eukaryota</taxon>
        <taxon>Viridiplantae</taxon>
        <taxon>Streptophyta</taxon>
        <taxon>Embryophyta</taxon>
        <taxon>Tracheophyta</taxon>
        <taxon>Spermatophyta</taxon>
        <taxon>Magnoliopsida</taxon>
        <taxon>Ranunculales</taxon>
        <taxon>Menispermaceae</taxon>
        <taxon>Menispermoideae</taxon>
        <taxon>Cissampelideae</taxon>
        <taxon>Stephania</taxon>
    </lineage>
</organism>
<dbReference type="PANTHER" id="PTHR33355">
    <property type="entry name" value="WALL-ASSOCIATED RECEPTOR KINASE CARBOXY-TERMINAL PROTEIN-RELATED"/>
    <property type="match status" value="1"/>
</dbReference>
<accession>A0AAP0QC00</accession>
<proteinExistence type="predicted"/>
<protein>
    <submittedName>
        <fullName evidence="2">Uncharacterized protein</fullName>
    </submittedName>
</protein>
<dbReference type="Proteomes" id="UP001420932">
    <property type="component" value="Unassembled WGS sequence"/>
</dbReference>
<dbReference type="AlphaFoldDB" id="A0AAP0QC00"/>
<dbReference type="PANTHER" id="PTHR33355:SF11">
    <property type="entry name" value="WALL-ASSOCIATED RECEPTOR KINASE GALACTURONAN-BINDING DOMAIN-CONTAINING PROTEIN"/>
    <property type="match status" value="1"/>
</dbReference>
<gene>
    <name evidence="2" type="ORF">Syun_002611</name>
</gene>
<reference evidence="2 3" key="1">
    <citation type="submission" date="2024-01" db="EMBL/GenBank/DDBJ databases">
        <title>Genome assemblies of Stephania.</title>
        <authorList>
            <person name="Yang L."/>
        </authorList>
    </citation>
    <scope>NUCLEOTIDE SEQUENCE [LARGE SCALE GENOMIC DNA]</scope>
    <source>
        <strain evidence="2">YNDBR</strain>
        <tissue evidence="2">Leaf</tissue>
    </source>
</reference>
<evidence type="ECO:0000313" key="2">
    <source>
        <dbReference type="EMBL" id="KAK9170471.1"/>
    </source>
</evidence>
<feature type="transmembrane region" description="Helical" evidence="1">
    <location>
        <begin position="257"/>
        <end position="277"/>
    </location>
</feature>
<evidence type="ECO:0000313" key="3">
    <source>
        <dbReference type="Proteomes" id="UP001420932"/>
    </source>
</evidence>
<evidence type="ECO:0000256" key="1">
    <source>
        <dbReference type="SAM" id="Phobius"/>
    </source>
</evidence>
<name>A0AAP0QC00_9MAGN</name>